<protein>
    <submittedName>
        <fullName evidence="2">LALA0S01e15720g1_1</fullName>
    </submittedName>
</protein>
<dbReference type="PROSITE" id="PS50882">
    <property type="entry name" value="YTH"/>
    <property type="match status" value="1"/>
</dbReference>
<feature type="domain" description="YTH" evidence="1">
    <location>
        <begin position="119"/>
        <end position="253"/>
    </location>
</feature>
<organism evidence="2 3">
    <name type="scientific">Lachancea lanzarotensis</name>
    <dbReference type="NCBI Taxonomy" id="1245769"/>
    <lineage>
        <taxon>Eukaryota</taxon>
        <taxon>Fungi</taxon>
        <taxon>Dikarya</taxon>
        <taxon>Ascomycota</taxon>
        <taxon>Saccharomycotina</taxon>
        <taxon>Saccharomycetes</taxon>
        <taxon>Saccharomycetales</taxon>
        <taxon>Saccharomycetaceae</taxon>
        <taxon>Lachancea</taxon>
    </lineage>
</organism>
<dbReference type="GO" id="GO:0003729">
    <property type="term" value="F:mRNA binding"/>
    <property type="evidence" value="ECO:0007669"/>
    <property type="project" value="TreeGrafter"/>
</dbReference>
<dbReference type="STRING" id="1245769.A0A0C7MTH8"/>
<dbReference type="GO" id="GO:1990247">
    <property type="term" value="F:N6-methyladenosine-containing RNA reader activity"/>
    <property type="evidence" value="ECO:0007669"/>
    <property type="project" value="TreeGrafter"/>
</dbReference>
<evidence type="ECO:0000313" key="2">
    <source>
        <dbReference type="EMBL" id="CEP60646.1"/>
    </source>
</evidence>
<dbReference type="InterPro" id="IPR045168">
    <property type="entry name" value="YTH_prot"/>
</dbReference>
<sequence length="272" mass="31102">MFNSRGFTTPKQRNGDCATNGQYYHEKTIEDSLKELEIFFGSETRPSIISEDIVSFDPNFASGLQPRYKTSSSRSSSITSSGVSSTAIDLSDATSSRDENNIPPFLRRQPFQIKVPNKSRFFVIKSNNADHIQTSIQNGVWTSTVLGNRRLSQAFRNRDTNAQIYLLYSVNGAGCFCGLAEMITDLRNTNLDFWTDSKRFKHIFSVRWIITQDIPNYKVRHFSNPLNEMKSVIQSRDTQEIPLNIGRSLLRIYEDHINSYQGPPFSTKTTYY</sequence>
<dbReference type="RefSeq" id="XP_022626888.1">
    <property type="nucleotide sequence ID" value="XM_022774829.1"/>
</dbReference>
<dbReference type="CDD" id="cd21134">
    <property type="entry name" value="YTH"/>
    <property type="match status" value="1"/>
</dbReference>
<dbReference type="GO" id="GO:0005737">
    <property type="term" value="C:cytoplasm"/>
    <property type="evidence" value="ECO:0007669"/>
    <property type="project" value="TreeGrafter"/>
</dbReference>
<dbReference type="InterPro" id="IPR007275">
    <property type="entry name" value="YTH_domain"/>
</dbReference>
<dbReference type="Gene3D" id="3.10.590.10">
    <property type="entry name" value="ph1033 like domains"/>
    <property type="match status" value="1"/>
</dbReference>
<dbReference type="GO" id="GO:0061157">
    <property type="term" value="P:mRNA destabilization"/>
    <property type="evidence" value="ECO:0007669"/>
    <property type="project" value="TreeGrafter"/>
</dbReference>
<keyword evidence="3" id="KW-1185">Reference proteome</keyword>
<dbReference type="AlphaFoldDB" id="A0A0C7MTH8"/>
<reference evidence="2 3" key="1">
    <citation type="submission" date="2014-12" db="EMBL/GenBank/DDBJ databases">
        <authorList>
            <person name="Neuveglise Cecile"/>
        </authorList>
    </citation>
    <scope>NUCLEOTIDE SEQUENCE [LARGE SCALE GENOMIC DNA]</scope>
    <source>
        <strain evidence="2 3">CBS 12615</strain>
    </source>
</reference>
<accession>A0A0C7MTH8</accession>
<evidence type="ECO:0000259" key="1">
    <source>
        <dbReference type="PROSITE" id="PS50882"/>
    </source>
</evidence>
<evidence type="ECO:0000313" key="3">
    <source>
        <dbReference type="Proteomes" id="UP000054304"/>
    </source>
</evidence>
<dbReference type="HOGENOM" id="CLU_064798_1_0_1"/>
<dbReference type="Proteomes" id="UP000054304">
    <property type="component" value="Unassembled WGS sequence"/>
</dbReference>
<dbReference type="EMBL" id="LN736360">
    <property type="protein sequence ID" value="CEP60646.1"/>
    <property type="molecule type" value="Genomic_DNA"/>
</dbReference>
<proteinExistence type="predicted"/>
<dbReference type="Pfam" id="PF04146">
    <property type="entry name" value="YTH"/>
    <property type="match status" value="1"/>
</dbReference>
<dbReference type="PANTHER" id="PTHR12357">
    <property type="entry name" value="YTH YT521-B HOMOLOGY DOMAIN-CONTAINING"/>
    <property type="match status" value="1"/>
</dbReference>
<gene>
    <name evidence="2" type="ORF">LALA0_S01e15720g</name>
</gene>
<name>A0A0C7MTH8_9SACH</name>
<dbReference type="OrthoDB" id="306690at2759"/>
<dbReference type="GeneID" id="34684048"/>
<dbReference type="PANTHER" id="PTHR12357:SF89">
    <property type="entry name" value="YTH DOMAIN-CONTAINING FAMILY PROTEIN"/>
    <property type="match status" value="1"/>
</dbReference>